<dbReference type="InterPro" id="IPR036775">
    <property type="entry name" value="DNA_pol_Y-fam_lit_finger_sf"/>
</dbReference>
<dbReference type="CDD" id="cd03586">
    <property type="entry name" value="PolY_Pol_IV_kappa"/>
    <property type="match status" value="1"/>
</dbReference>
<dbReference type="InterPro" id="IPR043502">
    <property type="entry name" value="DNA/RNA_pol_sf"/>
</dbReference>
<dbReference type="NCBIfam" id="NF002677">
    <property type="entry name" value="PRK02406.1"/>
    <property type="match status" value="1"/>
</dbReference>
<feature type="site" description="Substrate discrimination" evidence="16">
    <location>
        <position position="32"/>
    </location>
</feature>
<keyword evidence="4 16" id="KW-0963">Cytoplasm</keyword>
<dbReference type="GO" id="GO:0003684">
    <property type="term" value="F:damaged DNA binding"/>
    <property type="evidence" value="ECO:0007669"/>
    <property type="project" value="InterPro"/>
</dbReference>
<evidence type="ECO:0000256" key="11">
    <source>
        <dbReference type="ARBA" id="ARBA00022932"/>
    </source>
</evidence>
<feature type="binding site" evidence="16">
    <location>
        <position position="27"/>
    </location>
    <ligand>
        <name>Mg(2+)</name>
        <dbReference type="ChEBI" id="CHEBI:18420"/>
    </ligand>
</feature>
<dbReference type="FunFam" id="3.30.1490.100:FF:000004">
    <property type="entry name" value="DNA polymerase IV"/>
    <property type="match status" value="1"/>
</dbReference>
<evidence type="ECO:0000256" key="16">
    <source>
        <dbReference type="HAMAP-Rule" id="MF_01113"/>
    </source>
</evidence>
<feature type="active site" evidence="16">
    <location>
        <position position="121"/>
    </location>
</feature>
<evidence type="ECO:0000256" key="4">
    <source>
        <dbReference type="ARBA" id="ARBA00022490"/>
    </source>
</evidence>
<sequence>MSRRQYAAPRRPAGEPDDTGCTVLHVDMDAFYASASLIDRPELRGLPVIIGGGARSVVLSATYEARRYGVTAAMPMSRARRLCPQGVVVAPDFTRYAQISDAIMATFRSVTDLVEPMSLDEAFLDVAGATRRLGPPTRIAQLLRDTIADEQGITCSVGVASTKFVAKLASGLAKPDGMIVVPVAEVLGFLHQLPVGALWGVGERTEETLERLGLRTVADLAHVPVETLRAALGDATGTHLHHLAWGRDERVVVRTQREKSIGSDETFGQDVDDPVVIHRELLRLSDRVAARVRAAGLVGRTVTLKVRFSDFTTITRSRTLRDPTDVSRDVYATARSLFDGLGLQRARLRLVGVRMEGLLEAAGAPIQPTLDEPEQGWRDADRAVDRASARFGAGAVRPASLVKDPGVPGRRTVPAGPRRA</sequence>
<dbReference type="Pfam" id="PF11799">
    <property type="entry name" value="IMS_C"/>
    <property type="match status" value="1"/>
</dbReference>
<evidence type="ECO:0000256" key="10">
    <source>
        <dbReference type="ARBA" id="ARBA00022842"/>
    </source>
</evidence>
<dbReference type="AlphaFoldDB" id="A0A542E5J6"/>
<keyword evidence="11 16" id="KW-0239">DNA-directed DNA polymerase</keyword>
<dbReference type="InterPro" id="IPR050116">
    <property type="entry name" value="DNA_polymerase-Y"/>
</dbReference>
<organism evidence="19 20">
    <name type="scientific">Lapillicoccus jejuensis</name>
    <dbReference type="NCBI Taxonomy" id="402171"/>
    <lineage>
        <taxon>Bacteria</taxon>
        <taxon>Bacillati</taxon>
        <taxon>Actinomycetota</taxon>
        <taxon>Actinomycetes</taxon>
        <taxon>Micrococcales</taxon>
        <taxon>Intrasporangiaceae</taxon>
        <taxon>Lapillicoccus</taxon>
    </lineage>
</organism>
<comment type="catalytic activity">
    <reaction evidence="15 16">
        <text>DNA(n) + a 2'-deoxyribonucleoside 5'-triphosphate = DNA(n+1) + diphosphate</text>
        <dbReference type="Rhea" id="RHEA:22508"/>
        <dbReference type="Rhea" id="RHEA-COMP:17339"/>
        <dbReference type="Rhea" id="RHEA-COMP:17340"/>
        <dbReference type="ChEBI" id="CHEBI:33019"/>
        <dbReference type="ChEBI" id="CHEBI:61560"/>
        <dbReference type="ChEBI" id="CHEBI:173112"/>
        <dbReference type="EC" id="2.7.7.7"/>
    </reaction>
</comment>
<feature type="binding site" evidence="16">
    <location>
        <position position="120"/>
    </location>
    <ligand>
        <name>Mg(2+)</name>
        <dbReference type="ChEBI" id="CHEBI:18420"/>
    </ligand>
</feature>
<keyword evidence="3 16" id="KW-0515">Mutator protein</keyword>
<name>A0A542E5J6_9MICO</name>
<evidence type="ECO:0000256" key="1">
    <source>
        <dbReference type="ARBA" id="ARBA00004496"/>
    </source>
</evidence>
<dbReference type="EC" id="2.7.7.7" evidence="16"/>
<accession>A0A542E5J6</accession>
<dbReference type="InterPro" id="IPR017961">
    <property type="entry name" value="DNA_pol_Y-fam_little_finger"/>
</dbReference>
<evidence type="ECO:0000256" key="12">
    <source>
        <dbReference type="ARBA" id="ARBA00023125"/>
    </source>
</evidence>
<keyword evidence="20" id="KW-1185">Reference proteome</keyword>
<dbReference type="GO" id="GO:0009432">
    <property type="term" value="P:SOS response"/>
    <property type="evidence" value="ECO:0007669"/>
    <property type="project" value="TreeGrafter"/>
</dbReference>
<keyword evidence="10 16" id="KW-0460">Magnesium</keyword>
<dbReference type="PANTHER" id="PTHR11076:SF33">
    <property type="entry name" value="DNA POLYMERASE KAPPA"/>
    <property type="match status" value="1"/>
</dbReference>
<evidence type="ECO:0000256" key="14">
    <source>
        <dbReference type="ARBA" id="ARBA00025589"/>
    </source>
</evidence>
<feature type="region of interest" description="Disordered" evidence="17">
    <location>
        <begin position="400"/>
        <end position="420"/>
    </location>
</feature>
<keyword evidence="5 16" id="KW-0808">Transferase</keyword>
<dbReference type="SUPFAM" id="SSF56672">
    <property type="entry name" value="DNA/RNA polymerases"/>
    <property type="match status" value="1"/>
</dbReference>
<dbReference type="GO" id="GO:0006261">
    <property type="term" value="P:DNA-templated DNA replication"/>
    <property type="evidence" value="ECO:0007669"/>
    <property type="project" value="UniProtKB-UniRule"/>
</dbReference>
<dbReference type="NCBIfam" id="NF003015">
    <property type="entry name" value="PRK03858.1"/>
    <property type="match status" value="1"/>
</dbReference>
<evidence type="ECO:0000256" key="13">
    <source>
        <dbReference type="ARBA" id="ARBA00023204"/>
    </source>
</evidence>
<dbReference type="GO" id="GO:0003887">
    <property type="term" value="F:DNA-directed DNA polymerase activity"/>
    <property type="evidence" value="ECO:0007669"/>
    <property type="project" value="UniProtKB-UniRule"/>
</dbReference>
<dbReference type="InterPro" id="IPR022880">
    <property type="entry name" value="DNApol_IV"/>
</dbReference>
<dbReference type="InterPro" id="IPR053848">
    <property type="entry name" value="IMS_HHH_1"/>
</dbReference>
<keyword evidence="9 16" id="KW-0227">DNA damage</keyword>
<dbReference type="EMBL" id="VFMN01000001">
    <property type="protein sequence ID" value="TQJ10613.1"/>
    <property type="molecule type" value="Genomic_DNA"/>
</dbReference>
<comment type="subunit">
    <text evidence="16">Monomer.</text>
</comment>
<comment type="function">
    <text evidence="14 16">Poorly processive, error-prone DNA polymerase involved in untargeted mutagenesis. Copies undamaged DNA at stalled replication forks, which arise in vivo from mismatched or misaligned primer ends. These misaligned primers can be extended by PolIV. Exhibits no 3'-5' exonuclease (proofreading) activity. May be involved in translesional synthesis, in conjunction with the beta clamp from PolIII.</text>
</comment>
<keyword evidence="6 16" id="KW-0548">Nucleotidyltransferase</keyword>
<dbReference type="PROSITE" id="PS50173">
    <property type="entry name" value="UMUC"/>
    <property type="match status" value="1"/>
</dbReference>
<dbReference type="InterPro" id="IPR043128">
    <property type="entry name" value="Rev_trsase/Diguanyl_cyclase"/>
</dbReference>
<dbReference type="RefSeq" id="WP_141849816.1">
    <property type="nucleotide sequence ID" value="NZ_BAAAPR010000012.1"/>
</dbReference>
<keyword evidence="12 16" id="KW-0238">DNA-binding</keyword>
<dbReference type="GO" id="GO:0006281">
    <property type="term" value="P:DNA repair"/>
    <property type="evidence" value="ECO:0007669"/>
    <property type="project" value="UniProtKB-UniRule"/>
</dbReference>
<dbReference type="Gene3D" id="3.30.1490.100">
    <property type="entry name" value="DNA polymerase, Y-family, little finger domain"/>
    <property type="match status" value="1"/>
</dbReference>
<comment type="caution">
    <text evidence="19">The sequence shown here is derived from an EMBL/GenBank/DDBJ whole genome shotgun (WGS) entry which is preliminary data.</text>
</comment>
<dbReference type="HAMAP" id="MF_01113">
    <property type="entry name" value="DNApol_IV"/>
    <property type="match status" value="1"/>
</dbReference>
<comment type="cofactor">
    <cofactor evidence="16">
        <name>Mg(2+)</name>
        <dbReference type="ChEBI" id="CHEBI:18420"/>
    </cofactor>
    <text evidence="16">Binds 2 magnesium ions per subunit.</text>
</comment>
<dbReference type="Pfam" id="PF21999">
    <property type="entry name" value="IMS_HHH_1"/>
    <property type="match status" value="1"/>
</dbReference>
<dbReference type="PANTHER" id="PTHR11076">
    <property type="entry name" value="DNA REPAIR POLYMERASE UMUC / TRANSFERASE FAMILY MEMBER"/>
    <property type="match status" value="1"/>
</dbReference>
<dbReference type="Gene3D" id="1.10.150.20">
    <property type="entry name" value="5' to 3' exonuclease, C-terminal subdomain"/>
    <property type="match status" value="1"/>
</dbReference>
<dbReference type="Gene3D" id="3.40.1170.60">
    <property type="match status" value="1"/>
</dbReference>
<dbReference type="GO" id="GO:0000287">
    <property type="term" value="F:magnesium ion binding"/>
    <property type="evidence" value="ECO:0007669"/>
    <property type="project" value="UniProtKB-UniRule"/>
</dbReference>
<dbReference type="GO" id="GO:0042276">
    <property type="term" value="P:error-prone translesion synthesis"/>
    <property type="evidence" value="ECO:0007669"/>
    <property type="project" value="TreeGrafter"/>
</dbReference>
<dbReference type="Pfam" id="PF00817">
    <property type="entry name" value="IMS"/>
    <property type="match status" value="1"/>
</dbReference>
<comment type="subcellular location">
    <subcellularLocation>
        <location evidence="1 16">Cytoplasm</location>
    </subcellularLocation>
</comment>
<evidence type="ECO:0000259" key="18">
    <source>
        <dbReference type="PROSITE" id="PS50173"/>
    </source>
</evidence>
<evidence type="ECO:0000313" key="20">
    <source>
        <dbReference type="Proteomes" id="UP000317893"/>
    </source>
</evidence>
<evidence type="ECO:0000256" key="9">
    <source>
        <dbReference type="ARBA" id="ARBA00022763"/>
    </source>
</evidence>
<evidence type="ECO:0000256" key="7">
    <source>
        <dbReference type="ARBA" id="ARBA00022705"/>
    </source>
</evidence>
<keyword evidence="7 16" id="KW-0235">DNA replication</keyword>
<reference evidence="19 20" key="1">
    <citation type="submission" date="2019-06" db="EMBL/GenBank/DDBJ databases">
        <title>Sequencing the genomes of 1000 actinobacteria strains.</title>
        <authorList>
            <person name="Klenk H.-P."/>
        </authorList>
    </citation>
    <scope>NUCLEOTIDE SEQUENCE [LARGE SCALE GENOMIC DNA]</scope>
    <source>
        <strain evidence="19 20">DSM 18607</strain>
    </source>
</reference>
<evidence type="ECO:0000256" key="3">
    <source>
        <dbReference type="ARBA" id="ARBA00022457"/>
    </source>
</evidence>
<protein>
    <recommendedName>
        <fullName evidence="16">DNA polymerase IV</fullName>
        <shortName evidence="16">Pol IV</shortName>
        <ecNumber evidence="16">2.7.7.7</ecNumber>
    </recommendedName>
</protein>
<feature type="domain" description="UmuC" evidence="18">
    <location>
        <begin position="23"/>
        <end position="202"/>
    </location>
</feature>
<dbReference type="GO" id="GO:0005829">
    <property type="term" value="C:cytosol"/>
    <property type="evidence" value="ECO:0007669"/>
    <property type="project" value="TreeGrafter"/>
</dbReference>
<evidence type="ECO:0000256" key="15">
    <source>
        <dbReference type="ARBA" id="ARBA00049244"/>
    </source>
</evidence>
<dbReference type="InterPro" id="IPR001126">
    <property type="entry name" value="UmuC"/>
</dbReference>
<proteinExistence type="inferred from homology"/>
<evidence type="ECO:0000313" key="19">
    <source>
        <dbReference type="EMBL" id="TQJ10613.1"/>
    </source>
</evidence>
<dbReference type="OrthoDB" id="9808813at2"/>
<evidence type="ECO:0000256" key="2">
    <source>
        <dbReference type="ARBA" id="ARBA00010945"/>
    </source>
</evidence>
<evidence type="ECO:0000256" key="5">
    <source>
        <dbReference type="ARBA" id="ARBA00022679"/>
    </source>
</evidence>
<dbReference type="Proteomes" id="UP000317893">
    <property type="component" value="Unassembled WGS sequence"/>
</dbReference>
<comment type="similarity">
    <text evidence="2 16">Belongs to the DNA polymerase type-Y family.</text>
</comment>
<evidence type="ECO:0000256" key="17">
    <source>
        <dbReference type="SAM" id="MobiDB-lite"/>
    </source>
</evidence>
<keyword evidence="8 16" id="KW-0479">Metal-binding</keyword>
<keyword evidence="13 16" id="KW-0234">DNA repair</keyword>
<dbReference type="SUPFAM" id="SSF100879">
    <property type="entry name" value="Lesion bypass DNA polymerase (Y-family), little finger domain"/>
    <property type="match status" value="1"/>
</dbReference>
<gene>
    <name evidence="16" type="primary">dinB</name>
    <name evidence="19" type="ORF">FB458_3742</name>
</gene>
<evidence type="ECO:0000256" key="6">
    <source>
        <dbReference type="ARBA" id="ARBA00022695"/>
    </source>
</evidence>
<dbReference type="Gene3D" id="3.30.70.270">
    <property type="match status" value="1"/>
</dbReference>
<evidence type="ECO:0000256" key="8">
    <source>
        <dbReference type="ARBA" id="ARBA00022723"/>
    </source>
</evidence>